<dbReference type="InterPro" id="IPR020103">
    <property type="entry name" value="PsdUridine_synth_cat_dom_sf"/>
</dbReference>
<comment type="catalytic activity">
    <reaction evidence="1">
        <text>a uridine in RNA = a pseudouridine in RNA</text>
        <dbReference type="Rhea" id="RHEA:48348"/>
        <dbReference type="Rhea" id="RHEA-COMP:12068"/>
        <dbReference type="Rhea" id="RHEA-COMP:12069"/>
        <dbReference type="ChEBI" id="CHEBI:65314"/>
        <dbReference type="ChEBI" id="CHEBI:65315"/>
    </reaction>
</comment>
<dbReference type="GO" id="GO:0140098">
    <property type="term" value="F:catalytic activity, acting on RNA"/>
    <property type="evidence" value="ECO:0007669"/>
    <property type="project" value="UniProtKB-ARBA"/>
</dbReference>
<organism evidence="8 9">
    <name type="scientific">Acetivibrio mesophilus</name>
    <dbReference type="NCBI Taxonomy" id="2487273"/>
    <lineage>
        <taxon>Bacteria</taxon>
        <taxon>Bacillati</taxon>
        <taxon>Bacillota</taxon>
        <taxon>Clostridia</taxon>
        <taxon>Eubacteriales</taxon>
        <taxon>Oscillospiraceae</taxon>
        <taxon>Acetivibrio</taxon>
    </lineage>
</organism>
<proteinExistence type="inferred from homology"/>
<keyword evidence="9" id="KW-1185">Reference proteome</keyword>
<comment type="similarity">
    <text evidence="2">Belongs to the pseudouridine synthase RluA family.</text>
</comment>
<dbReference type="RefSeq" id="WP_128706273.1">
    <property type="nucleotide sequence ID" value="NZ_RLII01000021.1"/>
</dbReference>
<dbReference type="GO" id="GO:0001522">
    <property type="term" value="P:pseudouridine synthesis"/>
    <property type="evidence" value="ECO:0007669"/>
    <property type="project" value="InterPro"/>
</dbReference>
<sequence>MRTITITEDRANKRIDKVLRETFPRLPNGALFKAFRKKDIKVNGIRVKEDHIVMLNDHVDIYITDDILDGIPKAGEFNYEMAFSVAYEDSNLLIVNKKQGIPVHPDRTQTENTLIDFVKDYLKIKGEYKENSDFTPSLCHRLDRNTGGLVMVAKNNAALHMVLKKMKSGEISKYYQCLVKGKMEKREDILTAYLEKDERKSRVFIKDTKSRDGVEIVTGYKVLSYRKLADTDEGISSLEVELYTGRTHQIRAHLAHIGHPVVGDGKYGINSFNRLLGAKYQALWAYKLKFDFSGDAGILNYLRGRVIQVQPEYKLAKYPSIF</sequence>
<dbReference type="OrthoDB" id="9807829at2"/>
<dbReference type="Proteomes" id="UP000289166">
    <property type="component" value="Unassembled WGS sequence"/>
</dbReference>
<keyword evidence="6" id="KW-0694">RNA-binding</keyword>
<dbReference type="InterPro" id="IPR050188">
    <property type="entry name" value="RluA_PseudoU_synthase"/>
</dbReference>
<accession>A0A4Q0I5S3</accession>
<dbReference type="CDD" id="cd02869">
    <property type="entry name" value="PseudoU_synth_RluA_like"/>
    <property type="match status" value="1"/>
</dbReference>
<keyword evidence="3" id="KW-0413">Isomerase</keyword>
<evidence type="ECO:0000313" key="9">
    <source>
        <dbReference type="Proteomes" id="UP000289166"/>
    </source>
</evidence>
<protein>
    <recommendedName>
        <fullName evidence="4">RNA pseudouridylate synthase</fullName>
    </recommendedName>
    <alternativeName>
        <fullName evidence="5">RNA-uridine isomerase</fullName>
    </alternativeName>
</protein>
<dbReference type="Pfam" id="PF00849">
    <property type="entry name" value="PseudoU_synth_2"/>
    <property type="match status" value="1"/>
</dbReference>
<name>A0A4Q0I5S3_9FIRM</name>
<dbReference type="SUPFAM" id="SSF55120">
    <property type="entry name" value="Pseudouridine synthase"/>
    <property type="match status" value="1"/>
</dbReference>
<evidence type="ECO:0000256" key="2">
    <source>
        <dbReference type="ARBA" id="ARBA00010876"/>
    </source>
</evidence>
<comment type="caution">
    <text evidence="8">The sequence shown here is derived from an EMBL/GenBank/DDBJ whole genome shotgun (WGS) entry which is preliminary data.</text>
</comment>
<dbReference type="Gene3D" id="3.10.290.10">
    <property type="entry name" value="RNA-binding S4 domain"/>
    <property type="match status" value="1"/>
</dbReference>
<dbReference type="PANTHER" id="PTHR21600">
    <property type="entry name" value="MITOCHONDRIAL RNA PSEUDOURIDINE SYNTHASE"/>
    <property type="match status" value="1"/>
</dbReference>
<dbReference type="InterPro" id="IPR036986">
    <property type="entry name" value="S4_RNA-bd_sf"/>
</dbReference>
<evidence type="ECO:0000259" key="7">
    <source>
        <dbReference type="Pfam" id="PF00849"/>
    </source>
</evidence>
<dbReference type="GO" id="GO:0003723">
    <property type="term" value="F:RNA binding"/>
    <property type="evidence" value="ECO:0007669"/>
    <property type="project" value="UniProtKB-KW"/>
</dbReference>
<dbReference type="GO" id="GO:0006396">
    <property type="term" value="P:RNA processing"/>
    <property type="evidence" value="ECO:0007669"/>
    <property type="project" value="UniProtKB-ARBA"/>
</dbReference>
<evidence type="ECO:0000256" key="5">
    <source>
        <dbReference type="ARBA" id="ARBA00033164"/>
    </source>
</evidence>
<evidence type="ECO:0000256" key="4">
    <source>
        <dbReference type="ARBA" id="ARBA00031870"/>
    </source>
</evidence>
<evidence type="ECO:0000256" key="6">
    <source>
        <dbReference type="PROSITE-ProRule" id="PRU00182"/>
    </source>
</evidence>
<dbReference type="AlphaFoldDB" id="A0A4Q0I5S3"/>
<gene>
    <name evidence="8" type="ORF">EFD62_13415</name>
</gene>
<evidence type="ECO:0000256" key="3">
    <source>
        <dbReference type="ARBA" id="ARBA00023235"/>
    </source>
</evidence>
<dbReference type="EMBL" id="RLII01000021">
    <property type="protein sequence ID" value="RXE58292.1"/>
    <property type="molecule type" value="Genomic_DNA"/>
</dbReference>
<evidence type="ECO:0000256" key="1">
    <source>
        <dbReference type="ARBA" id="ARBA00000073"/>
    </source>
</evidence>
<evidence type="ECO:0000313" key="8">
    <source>
        <dbReference type="EMBL" id="RXE58292.1"/>
    </source>
</evidence>
<dbReference type="InterPro" id="IPR006145">
    <property type="entry name" value="PsdUridine_synth_RsuA/RluA"/>
</dbReference>
<dbReference type="GO" id="GO:0009982">
    <property type="term" value="F:pseudouridine synthase activity"/>
    <property type="evidence" value="ECO:0007669"/>
    <property type="project" value="InterPro"/>
</dbReference>
<dbReference type="PROSITE" id="PS50889">
    <property type="entry name" value="S4"/>
    <property type="match status" value="1"/>
</dbReference>
<dbReference type="Gene3D" id="3.30.2350.10">
    <property type="entry name" value="Pseudouridine synthase"/>
    <property type="match status" value="1"/>
</dbReference>
<reference evidence="9" key="1">
    <citation type="submission" date="2018-11" db="EMBL/GenBank/DDBJ databases">
        <title>Genome sequencing of a novel mesophilic and cellulolytic organism within the genus Hungateiclostridium.</title>
        <authorList>
            <person name="Rettenmaier R."/>
            <person name="Liebl W."/>
            <person name="Zverlov V."/>
        </authorList>
    </citation>
    <scope>NUCLEOTIDE SEQUENCE [LARGE SCALE GENOMIC DNA]</scope>
    <source>
        <strain evidence="9">N2K1</strain>
    </source>
</reference>
<feature type="domain" description="Pseudouridine synthase RsuA/RluA-like" evidence="7">
    <location>
        <begin position="91"/>
        <end position="256"/>
    </location>
</feature>